<dbReference type="Pfam" id="PF00708">
    <property type="entry name" value="Acylphosphatase"/>
    <property type="match status" value="1"/>
</dbReference>
<gene>
    <name evidence="9" type="ORF">KS407_14970</name>
</gene>
<dbReference type="PROSITE" id="PS50975">
    <property type="entry name" value="ATP_GRASP"/>
    <property type="match status" value="1"/>
</dbReference>
<feature type="domain" description="ATP-grasp" evidence="7">
    <location>
        <begin position="91"/>
        <end position="343"/>
    </location>
</feature>
<dbReference type="PROSITE" id="PS51160">
    <property type="entry name" value="ACYLPHOSPHATASE_3"/>
    <property type="match status" value="1"/>
</dbReference>
<dbReference type="EMBL" id="JAHQCR010000058">
    <property type="protein sequence ID" value="MBU9722717.1"/>
    <property type="molecule type" value="Genomic_DNA"/>
</dbReference>
<evidence type="ECO:0000256" key="6">
    <source>
        <dbReference type="SAM" id="Coils"/>
    </source>
</evidence>
<keyword evidence="9" id="KW-0378">Hydrolase</keyword>
<evidence type="ECO:0000313" key="9">
    <source>
        <dbReference type="EMBL" id="MBU9722717.1"/>
    </source>
</evidence>
<dbReference type="SUPFAM" id="SSF54975">
    <property type="entry name" value="Acylphosphatase/BLUF domain-like"/>
    <property type="match status" value="1"/>
</dbReference>
<evidence type="ECO:0000256" key="5">
    <source>
        <dbReference type="RuleBase" id="RU004168"/>
    </source>
</evidence>
<evidence type="ECO:0000259" key="7">
    <source>
        <dbReference type="PROSITE" id="PS50975"/>
    </source>
</evidence>
<feature type="coiled-coil region" evidence="6">
    <location>
        <begin position="479"/>
        <end position="527"/>
    </location>
</feature>
<dbReference type="InterPro" id="IPR001792">
    <property type="entry name" value="Acylphosphatase-like_dom"/>
</dbReference>
<dbReference type="InterPro" id="IPR004218">
    <property type="entry name" value="GSHS_ATP-bd"/>
</dbReference>
<dbReference type="Gene3D" id="3.30.70.100">
    <property type="match status" value="1"/>
</dbReference>
<dbReference type="PANTHER" id="PTHR21621">
    <property type="entry name" value="RIBOSOMAL PROTEIN S6 MODIFICATION PROTEIN"/>
    <property type="match status" value="1"/>
</dbReference>
<accession>A0ABS6JVV8</accession>
<evidence type="ECO:0000256" key="2">
    <source>
        <dbReference type="ARBA" id="ARBA00032904"/>
    </source>
</evidence>
<dbReference type="SUPFAM" id="SSF56059">
    <property type="entry name" value="Glutathione synthetase ATP-binding domain-like"/>
    <property type="match status" value="1"/>
</dbReference>
<dbReference type="RefSeq" id="WP_088076553.1">
    <property type="nucleotide sequence ID" value="NZ_JAHQCR010000058.1"/>
</dbReference>
<dbReference type="InterPro" id="IPR036046">
    <property type="entry name" value="Acylphosphatase-like_dom_sf"/>
</dbReference>
<evidence type="ECO:0000259" key="8">
    <source>
        <dbReference type="PROSITE" id="PS51160"/>
    </source>
</evidence>
<organism evidence="9 10">
    <name type="scientific">Evansella alkalicola</name>
    <dbReference type="NCBI Taxonomy" id="745819"/>
    <lineage>
        <taxon>Bacteria</taxon>
        <taxon>Bacillati</taxon>
        <taxon>Bacillota</taxon>
        <taxon>Bacilli</taxon>
        <taxon>Bacillales</taxon>
        <taxon>Bacillaceae</taxon>
        <taxon>Evansella</taxon>
    </lineage>
</organism>
<dbReference type="PANTHER" id="PTHR21621:SF0">
    <property type="entry name" value="BETA-CITRYLGLUTAMATE SYNTHASE B-RELATED"/>
    <property type="match status" value="1"/>
</dbReference>
<dbReference type="GO" id="GO:0003998">
    <property type="term" value="F:acylphosphatase activity"/>
    <property type="evidence" value="ECO:0007669"/>
    <property type="project" value="UniProtKB-EC"/>
</dbReference>
<protein>
    <recommendedName>
        <fullName evidence="1">Acylphosphatase</fullName>
    </recommendedName>
    <alternativeName>
        <fullName evidence="2">Acylphosphate phosphohydrolase</fullName>
    </alternativeName>
</protein>
<sequence>MDNQNVSWLPHLKGAVPTAGYGNRLSTYLIALEAWRRGIGVTFFALDNIQNKLLIRYSLKNNNSEHIFDSSNGDLTSEEANFISENKDVTKEYLSTAKVPVPEGKRFAPTTENVEIINYAATLGYPVVIKPRSEKTGKGVFANISNERSFKEILLHVRNELNYKDVIVEKHIKGEEYRILMIKGEILGAVNRVPANIIGDGVSSVEELITQKNDSKKKNPNLSKNLIDIDKEVLKLIEDEGYELNSILDKGKRLFLRNKSNISMGGDPIDVTEKLTPEIKEIAIKAFNAIPNLAFCGLDMIISPSGNTGTVIEINTKPALGPHVFPVDGYARDVISPIVDYYFPETRNVERSTLYFDFNQVISPLKKRLAKEVIVRPISAGKLYAKEFIISGEVKNSKYKNWIKRQVLQNGCHGFIKDSKGDKIILVVAGNSQNDIDNLKTNFHQNPDNTIVNEVIENEYSGNIKVGFQIKSLPKTKIINRLEEKLNSEIRKKKNYEQKLKDEKKEKEKAKIKLLEYKSLLVEVRNQNKKIIEEKNIIQSKYHSLRRSRSWRYTKPIRSVLKFIDIKR</sequence>
<evidence type="ECO:0000313" key="10">
    <source>
        <dbReference type="Proteomes" id="UP000790580"/>
    </source>
</evidence>
<comment type="caution">
    <text evidence="4">Lacks conserved residue(s) required for the propagation of feature annotation.</text>
</comment>
<reference evidence="9 10" key="1">
    <citation type="submission" date="2021-06" db="EMBL/GenBank/DDBJ databases">
        <title>Bacillus sp. RD4P76, an endophyte from a halophyte.</title>
        <authorList>
            <person name="Sun J.-Q."/>
        </authorList>
    </citation>
    <scope>NUCLEOTIDE SEQUENCE [LARGE SCALE GENOMIC DNA]</scope>
    <source>
        <strain evidence="9 10">JCM 17098</strain>
    </source>
</reference>
<dbReference type="InterPro" id="IPR011761">
    <property type="entry name" value="ATP-grasp"/>
</dbReference>
<dbReference type="Pfam" id="PF02955">
    <property type="entry name" value="GSH-S_ATP"/>
    <property type="match status" value="1"/>
</dbReference>
<proteinExistence type="inferred from homology"/>
<keyword evidence="3" id="KW-0067">ATP-binding</keyword>
<name>A0ABS6JVV8_9BACI</name>
<evidence type="ECO:0000256" key="1">
    <source>
        <dbReference type="ARBA" id="ARBA00015991"/>
    </source>
</evidence>
<keyword evidence="10" id="KW-1185">Reference proteome</keyword>
<evidence type="ECO:0000256" key="4">
    <source>
        <dbReference type="PROSITE-ProRule" id="PRU00520"/>
    </source>
</evidence>
<keyword evidence="3" id="KW-0547">Nucleotide-binding</keyword>
<keyword evidence="6" id="KW-0175">Coiled coil</keyword>
<comment type="similarity">
    <text evidence="5">Belongs to the acylphosphatase family.</text>
</comment>
<dbReference type="Proteomes" id="UP000790580">
    <property type="component" value="Unassembled WGS sequence"/>
</dbReference>
<evidence type="ECO:0000256" key="3">
    <source>
        <dbReference type="PROSITE-ProRule" id="PRU00409"/>
    </source>
</evidence>
<dbReference type="Gene3D" id="3.30.470.20">
    <property type="entry name" value="ATP-grasp fold, B domain"/>
    <property type="match status" value="2"/>
</dbReference>
<comment type="caution">
    <text evidence="9">The sequence shown here is derived from an EMBL/GenBank/DDBJ whole genome shotgun (WGS) entry which is preliminary data.</text>
</comment>
<feature type="domain" description="Acylphosphatase-like" evidence="8">
    <location>
        <begin position="385"/>
        <end position="472"/>
    </location>
</feature>